<sequence>ILANLPQLIFSMLYFASNSMVTAMTLADEWARYATQRKAFHVSTPPTEAQRSSYFLSLPYRYVIPLIVLSTLLHWLISQSLFLAILERYPQYDITTCGYSPVGIENSISVGLIMFCCLIGLSRRRFKTGMLVAGSCSLAITAACNSDPNPMEDGEALEAQTYAEYLPLQWGFIQVEGEIGHCAFSSQEVVLPEDGRVYE</sequence>
<evidence type="ECO:0000256" key="1">
    <source>
        <dbReference type="SAM" id="Phobius"/>
    </source>
</evidence>
<feature type="transmembrane region" description="Helical" evidence="1">
    <location>
        <begin position="62"/>
        <end position="86"/>
    </location>
</feature>
<keyword evidence="3" id="KW-1185">Reference proteome</keyword>
<feature type="non-terminal residue" evidence="2">
    <location>
        <position position="1"/>
    </location>
</feature>
<evidence type="ECO:0000313" key="3">
    <source>
        <dbReference type="Proteomes" id="UP000054321"/>
    </source>
</evidence>
<dbReference type="InParanoid" id="A0A0C3GE00"/>
<reference evidence="3" key="2">
    <citation type="submission" date="2015-01" db="EMBL/GenBank/DDBJ databases">
        <title>Evolutionary Origins and Diversification of the Mycorrhizal Mutualists.</title>
        <authorList>
            <consortium name="DOE Joint Genome Institute"/>
            <consortium name="Mycorrhizal Genomics Consortium"/>
            <person name="Kohler A."/>
            <person name="Kuo A."/>
            <person name="Nagy L.G."/>
            <person name="Floudas D."/>
            <person name="Copeland A."/>
            <person name="Barry K.W."/>
            <person name="Cichocki N."/>
            <person name="Veneault-Fourrey C."/>
            <person name="LaButti K."/>
            <person name="Lindquist E.A."/>
            <person name="Lipzen A."/>
            <person name="Lundell T."/>
            <person name="Morin E."/>
            <person name="Murat C."/>
            <person name="Riley R."/>
            <person name="Ohm R."/>
            <person name="Sun H."/>
            <person name="Tunlid A."/>
            <person name="Henrissat B."/>
            <person name="Grigoriev I.V."/>
            <person name="Hibbett D.S."/>
            <person name="Martin F."/>
        </authorList>
    </citation>
    <scope>NUCLEOTIDE SEQUENCE [LARGE SCALE GENOMIC DNA]</scope>
    <source>
        <strain evidence="3">Zn</strain>
    </source>
</reference>
<name>A0A0C3GE00_OIDMZ</name>
<evidence type="ECO:0000313" key="2">
    <source>
        <dbReference type="EMBL" id="KIM94380.1"/>
    </source>
</evidence>
<dbReference type="PANTHER" id="PTHR35395:SF1">
    <property type="entry name" value="DUF6536 DOMAIN-CONTAINING PROTEIN"/>
    <property type="match status" value="1"/>
</dbReference>
<dbReference type="STRING" id="913774.A0A0C3GE00"/>
<dbReference type="Proteomes" id="UP000054321">
    <property type="component" value="Unassembled WGS sequence"/>
</dbReference>
<protein>
    <submittedName>
        <fullName evidence="2">Uncharacterized protein</fullName>
    </submittedName>
</protein>
<dbReference type="OrthoDB" id="5429634at2759"/>
<dbReference type="PANTHER" id="PTHR35395">
    <property type="entry name" value="DUF6536 DOMAIN-CONTAINING PROTEIN"/>
    <property type="match status" value="1"/>
</dbReference>
<organism evidence="2 3">
    <name type="scientific">Oidiodendron maius (strain Zn)</name>
    <dbReference type="NCBI Taxonomy" id="913774"/>
    <lineage>
        <taxon>Eukaryota</taxon>
        <taxon>Fungi</taxon>
        <taxon>Dikarya</taxon>
        <taxon>Ascomycota</taxon>
        <taxon>Pezizomycotina</taxon>
        <taxon>Leotiomycetes</taxon>
        <taxon>Leotiomycetes incertae sedis</taxon>
        <taxon>Myxotrichaceae</taxon>
        <taxon>Oidiodendron</taxon>
    </lineage>
</organism>
<gene>
    <name evidence="2" type="ORF">OIDMADRAFT_136348</name>
</gene>
<dbReference type="EMBL" id="KN832890">
    <property type="protein sequence ID" value="KIM94380.1"/>
    <property type="molecule type" value="Genomic_DNA"/>
</dbReference>
<keyword evidence="1" id="KW-1133">Transmembrane helix</keyword>
<feature type="transmembrane region" description="Helical" evidence="1">
    <location>
        <begin position="98"/>
        <end position="121"/>
    </location>
</feature>
<feature type="transmembrane region" description="Helical" evidence="1">
    <location>
        <begin position="6"/>
        <end position="27"/>
    </location>
</feature>
<keyword evidence="1" id="KW-0472">Membrane</keyword>
<reference evidence="2 3" key="1">
    <citation type="submission" date="2014-04" db="EMBL/GenBank/DDBJ databases">
        <authorList>
            <consortium name="DOE Joint Genome Institute"/>
            <person name="Kuo A."/>
            <person name="Martino E."/>
            <person name="Perotto S."/>
            <person name="Kohler A."/>
            <person name="Nagy L.G."/>
            <person name="Floudas D."/>
            <person name="Copeland A."/>
            <person name="Barry K.W."/>
            <person name="Cichocki N."/>
            <person name="Veneault-Fourrey C."/>
            <person name="LaButti K."/>
            <person name="Lindquist E.A."/>
            <person name="Lipzen A."/>
            <person name="Lundell T."/>
            <person name="Morin E."/>
            <person name="Murat C."/>
            <person name="Sun H."/>
            <person name="Tunlid A."/>
            <person name="Henrissat B."/>
            <person name="Grigoriev I.V."/>
            <person name="Hibbett D.S."/>
            <person name="Martin F."/>
            <person name="Nordberg H.P."/>
            <person name="Cantor M.N."/>
            <person name="Hua S.X."/>
        </authorList>
    </citation>
    <scope>NUCLEOTIDE SEQUENCE [LARGE SCALE GENOMIC DNA]</scope>
    <source>
        <strain evidence="2 3">Zn</strain>
    </source>
</reference>
<dbReference type="HOGENOM" id="CLU_010112_2_1_1"/>
<keyword evidence="1" id="KW-0812">Transmembrane</keyword>
<proteinExistence type="predicted"/>
<dbReference type="AlphaFoldDB" id="A0A0C3GE00"/>
<accession>A0A0C3GE00</accession>